<sequence length="101" mass="11050">MFQLALAALLQLSLAMFAEAAPVTTQSSSWQGPTGGGIVGFIVLVLDVIAWVEIFKSNRPPANKFIWALVVFLFPVVGMIIYYLFSNRASHNNSDYEAIPS</sequence>
<evidence type="ECO:0000313" key="10">
    <source>
        <dbReference type="Proteomes" id="UP000244855"/>
    </source>
</evidence>
<keyword evidence="3 6" id="KW-0812">Transmembrane</keyword>
<feature type="transmembrane region" description="Helical" evidence="6">
    <location>
        <begin position="36"/>
        <end position="54"/>
    </location>
</feature>
<dbReference type="OrthoDB" id="5193244at2759"/>
<feature type="chain" id="PRO_5015907312" description="Cardiolipin synthase N-terminal domain-containing protein" evidence="7">
    <location>
        <begin position="21"/>
        <end position="101"/>
    </location>
</feature>
<keyword evidence="4 6" id="KW-1133">Transmembrane helix</keyword>
<keyword evidence="10" id="KW-1185">Reference proteome</keyword>
<accession>A0A2V1D777</accession>
<dbReference type="AlphaFoldDB" id="A0A2V1D777"/>
<organism evidence="9 10">
    <name type="scientific">Periconia macrospinosa</name>
    <dbReference type="NCBI Taxonomy" id="97972"/>
    <lineage>
        <taxon>Eukaryota</taxon>
        <taxon>Fungi</taxon>
        <taxon>Dikarya</taxon>
        <taxon>Ascomycota</taxon>
        <taxon>Pezizomycotina</taxon>
        <taxon>Dothideomycetes</taxon>
        <taxon>Pleosporomycetidae</taxon>
        <taxon>Pleosporales</taxon>
        <taxon>Massarineae</taxon>
        <taxon>Periconiaceae</taxon>
        <taxon>Periconia</taxon>
    </lineage>
</organism>
<evidence type="ECO:0000256" key="5">
    <source>
        <dbReference type="ARBA" id="ARBA00023136"/>
    </source>
</evidence>
<dbReference type="EMBL" id="KZ805561">
    <property type="protein sequence ID" value="PVH93898.1"/>
    <property type="molecule type" value="Genomic_DNA"/>
</dbReference>
<keyword evidence="2" id="KW-1003">Cell membrane</keyword>
<dbReference type="Proteomes" id="UP000244855">
    <property type="component" value="Unassembled WGS sequence"/>
</dbReference>
<evidence type="ECO:0000256" key="2">
    <source>
        <dbReference type="ARBA" id="ARBA00022475"/>
    </source>
</evidence>
<dbReference type="Pfam" id="PF13396">
    <property type="entry name" value="PLDc_N"/>
    <property type="match status" value="1"/>
</dbReference>
<gene>
    <name evidence="9" type="ORF">DM02DRAFT_694711</name>
</gene>
<evidence type="ECO:0000256" key="1">
    <source>
        <dbReference type="ARBA" id="ARBA00004651"/>
    </source>
</evidence>
<proteinExistence type="predicted"/>
<feature type="signal peptide" evidence="7">
    <location>
        <begin position="1"/>
        <end position="20"/>
    </location>
</feature>
<evidence type="ECO:0000259" key="8">
    <source>
        <dbReference type="Pfam" id="PF13396"/>
    </source>
</evidence>
<evidence type="ECO:0000256" key="3">
    <source>
        <dbReference type="ARBA" id="ARBA00022692"/>
    </source>
</evidence>
<keyword evidence="7" id="KW-0732">Signal</keyword>
<reference evidence="9 10" key="1">
    <citation type="journal article" date="2018" name="Sci. Rep.">
        <title>Comparative genomics provides insights into the lifestyle and reveals functional heterogeneity of dark septate endophytic fungi.</title>
        <authorList>
            <person name="Knapp D.G."/>
            <person name="Nemeth J.B."/>
            <person name="Barry K."/>
            <person name="Hainaut M."/>
            <person name="Henrissat B."/>
            <person name="Johnson J."/>
            <person name="Kuo A."/>
            <person name="Lim J.H.P."/>
            <person name="Lipzen A."/>
            <person name="Nolan M."/>
            <person name="Ohm R.A."/>
            <person name="Tamas L."/>
            <person name="Grigoriev I.V."/>
            <person name="Spatafora J.W."/>
            <person name="Nagy L.G."/>
            <person name="Kovacs G.M."/>
        </authorList>
    </citation>
    <scope>NUCLEOTIDE SEQUENCE [LARGE SCALE GENOMIC DNA]</scope>
    <source>
        <strain evidence="9 10">DSE2036</strain>
    </source>
</reference>
<protein>
    <recommendedName>
        <fullName evidence="8">Cardiolipin synthase N-terminal domain-containing protein</fullName>
    </recommendedName>
</protein>
<dbReference type="GO" id="GO:0005886">
    <property type="term" value="C:plasma membrane"/>
    <property type="evidence" value="ECO:0007669"/>
    <property type="project" value="UniProtKB-SubCell"/>
</dbReference>
<keyword evidence="5 6" id="KW-0472">Membrane</keyword>
<evidence type="ECO:0000313" key="9">
    <source>
        <dbReference type="EMBL" id="PVH93898.1"/>
    </source>
</evidence>
<evidence type="ECO:0000256" key="4">
    <source>
        <dbReference type="ARBA" id="ARBA00022989"/>
    </source>
</evidence>
<name>A0A2V1D777_9PLEO</name>
<evidence type="ECO:0000256" key="7">
    <source>
        <dbReference type="SAM" id="SignalP"/>
    </source>
</evidence>
<dbReference type="InterPro" id="IPR027379">
    <property type="entry name" value="CLS_N"/>
</dbReference>
<evidence type="ECO:0000256" key="6">
    <source>
        <dbReference type="SAM" id="Phobius"/>
    </source>
</evidence>
<comment type="subcellular location">
    <subcellularLocation>
        <location evidence="1">Cell membrane</location>
        <topology evidence="1">Multi-pass membrane protein</topology>
    </subcellularLocation>
</comment>
<feature type="domain" description="Cardiolipin synthase N-terminal" evidence="8">
    <location>
        <begin position="45"/>
        <end position="86"/>
    </location>
</feature>
<feature type="transmembrane region" description="Helical" evidence="6">
    <location>
        <begin position="66"/>
        <end position="85"/>
    </location>
</feature>